<name>A0ABM9CIL7_9BACL</name>
<reference evidence="2" key="1">
    <citation type="submission" date="2022-01" db="EMBL/GenBank/DDBJ databases">
        <authorList>
            <person name="Criscuolo A."/>
        </authorList>
    </citation>
    <scope>NUCLEOTIDE SEQUENCE</scope>
    <source>
        <strain evidence="2">CIP111892</strain>
    </source>
</reference>
<dbReference type="EMBL" id="CAKMMG010000006">
    <property type="protein sequence ID" value="CAH1213926.1"/>
    <property type="molecule type" value="Genomic_DNA"/>
</dbReference>
<evidence type="ECO:0000313" key="3">
    <source>
        <dbReference type="Proteomes" id="UP000838324"/>
    </source>
</evidence>
<evidence type="ECO:0000313" key="2">
    <source>
        <dbReference type="EMBL" id="CAH1213926.1"/>
    </source>
</evidence>
<keyword evidence="3" id="KW-1185">Reference proteome</keyword>
<organism evidence="2 3">
    <name type="scientific">Paenibacillus auburnensis</name>
    <dbReference type="NCBI Taxonomy" id="2905649"/>
    <lineage>
        <taxon>Bacteria</taxon>
        <taxon>Bacillati</taxon>
        <taxon>Bacillota</taxon>
        <taxon>Bacilli</taxon>
        <taxon>Bacillales</taxon>
        <taxon>Paenibacillaceae</taxon>
        <taxon>Paenibacillus</taxon>
    </lineage>
</organism>
<feature type="region of interest" description="Disordered" evidence="1">
    <location>
        <begin position="1"/>
        <end position="63"/>
    </location>
</feature>
<feature type="compositionally biased region" description="Low complexity" evidence="1">
    <location>
        <begin position="40"/>
        <end position="62"/>
    </location>
</feature>
<gene>
    <name evidence="2" type="ORF">PAECIP111892_03932</name>
</gene>
<dbReference type="Proteomes" id="UP000838324">
    <property type="component" value="Unassembled WGS sequence"/>
</dbReference>
<feature type="compositionally biased region" description="Low complexity" evidence="1">
    <location>
        <begin position="1"/>
        <end position="15"/>
    </location>
</feature>
<accession>A0ABM9CIL7</accession>
<comment type="caution">
    <text evidence="2">The sequence shown here is derived from an EMBL/GenBank/DDBJ whole genome shotgun (WGS) entry which is preliminary data.</text>
</comment>
<sequence length="224" mass="23715">MSKLENQNQQLAKQLNQEKKKEQAATAKAKQNDPGDKGISTAKPAATSSNSSKPNNSKSNNSILNTVANGAKKAAVGTFNFLIGDDLKATFGKNSTVAERLIGGASLTLFVATFGEGKVLTSGVKALVQGADKLLMKNLAETAIVKEGVQVAKSNAVSQSAKAIEKSAANEAKQVAGSTTKQLSKSRWLEIILVACCGLGGRQRAQEILFLRFQKKNIPIIRRC</sequence>
<protein>
    <submittedName>
        <fullName evidence="2">Uncharacterized protein</fullName>
    </submittedName>
</protein>
<dbReference type="RefSeq" id="WP_236335723.1">
    <property type="nucleotide sequence ID" value="NZ_CAKMMG010000006.1"/>
</dbReference>
<evidence type="ECO:0000256" key="1">
    <source>
        <dbReference type="SAM" id="MobiDB-lite"/>
    </source>
</evidence>
<proteinExistence type="predicted"/>